<proteinExistence type="predicted"/>
<dbReference type="GeneTree" id="ENSGT00940000164679"/>
<evidence type="ECO:0000313" key="3">
    <source>
        <dbReference type="Proteomes" id="UP000261560"/>
    </source>
</evidence>
<feature type="domain" description="NIDO" evidence="1">
    <location>
        <begin position="140"/>
        <end position="281"/>
    </location>
</feature>
<dbReference type="GO" id="GO:0007160">
    <property type="term" value="P:cell-matrix adhesion"/>
    <property type="evidence" value="ECO:0007669"/>
    <property type="project" value="InterPro"/>
</dbReference>
<protein>
    <recommendedName>
        <fullName evidence="1">NIDO domain-containing protein</fullName>
    </recommendedName>
</protein>
<dbReference type="AlphaFoldDB" id="A0A3B3D2K1"/>
<dbReference type="PANTHER" id="PTHR46160">
    <property type="entry name" value="ALPHA-TECTORIN-RELATED"/>
    <property type="match status" value="1"/>
</dbReference>
<dbReference type="InterPro" id="IPR003886">
    <property type="entry name" value="NIDO_dom"/>
</dbReference>
<sequence length="301" mass="33621">ITLQWEKEDYNVHFILSFEGTETNISTVDGDEPVQITIPSLTAATTYTFTLFSVFENLRSSGISITAVTEHFYPISGTESSRSDDGSSPPIPLQRPFVYFGKEYNTIYVNHNGHLTFINSFSSYTPQRFPLNGSFDLIAPFWTDLDNRQTGVILYNQYTNGSVLQQATQDINSYFPNLNFNAAWVFVATWYKVPYFPNTGTETTFQAVLISGGQKSFVLMNYGVIASTFQNVQAGYDTINSVHHFTIPGSFSSSATGSNSTFSLSSNVNVAGRWAFEADSEPENQVINVWGWTFVVLIFLI</sequence>
<reference evidence="2" key="1">
    <citation type="submission" date="2025-08" db="UniProtKB">
        <authorList>
            <consortium name="Ensembl"/>
        </authorList>
    </citation>
    <scope>IDENTIFICATION</scope>
</reference>
<dbReference type="Pfam" id="PF06119">
    <property type="entry name" value="NIDO"/>
    <property type="match status" value="1"/>
</dbReference>
<keyword evidence="3" id="KW-1185">Reference proteome</keyword>
<dbReference type="PANTHER" id="PTHR46160:SF9">
    <property type="entry name" value="PROTEIN PRY2-RELATED"/>
    <property type="match status" value="1"/>
</dbReference>
<dbReference type="SUPFAM" id="SSF49265">
    <property type="entry name" value="Fibronectin type III"/>
    <property type="match status" value="1"/>
</dbReference>
<dbReference type="InterPro" id="IPR013783">
    <property type="entry name" value="Ig-like_fold"/>
</dbReference>
<reference evidence="2" key="2">
    <citation type="submission" date="2025-09" db="UniProtKB">
        <authorList>
            <consortium name="Ensembl"/>
        </authorList>
    </citation>
    <scope>IDENTIFICATION</scope>
</reference>
<evidence type="ECO:0000313" key="2">
    <source>
        <dbReference type="Ensembl" id="ENSOMEP00000024278.1"/>
    </source>
</evidence>
<name>A0A3B3D2K1_ORYME</name>
<dbReference type="Ensembl" id="ENSOMET00000010080.1">
    <property type="protein sequence ID" value="ENSOMEP00000024278.1"/>
    <property type="gene ID" value="ENSOMEG00000004825.1"/>
</dbReference>
<dbReference type="OMA" id="QASWILI"/>
<dbReference type="Proteomes" id="UP000261560">
    <property type="component" value="Unplaced"/>
</dbReference>
<dbReference type="SMART" id="SM00539">
    <property type="entry name" value="NIDO"/>
    <property type="match status" value="1"/>
</dbReference>
<dbReference type="InterPro" id="IPR052749">
    <property type="entry name" value="Alpha-tectorin"/>
</dbReference>
<evidence type="ECO:0000259" key="1">
    <source>
        <dbReference type="PROSITE" id="PS51220"/>
    </source>
</evidence>
<dbReference type="InterPro" id="IPR036116">
    <property type="entry name" value="FN3_sf"/>
</dbReference>
<organism evidence="2 3">
    <name type="scientific">Oryzias melastigma</name>
    <name type="common">Marine medaka</name>
    <dbReference type="NCBI Taxonomy" id="30732"/>
    <lineage>
        <taxon>Eukaryota</taxon>
        <taxon>Metazoa</taxon>
        <taxon>Chordata</taxon>
        <taxon>Craniata</taxon>
        <taxon>Vertebrata</taxon>
        <taxon>Euteleostomi</taxon>
        <taxon>Actinopterygii</taxon>
        <taxon>Neopterygii</taxon>
        <taxon>Teleostei</taxon>
        <taxon>Neoteleostei</taxon>
        <taxon>Acanthomorphata</taxon>
        <taxon>Ovalentaria</taxon>
        <taxon>Atherinomorphae</taxon>
        <taxon>Beloniformes</taxon>
        <taxon>Adrianichthyidae</taxon>
        <taxon>Oryziinae</taxon>
        <taxon>Oryzias</taxon>
    </lineage>
</organism>
<accession>A0A3B3D2K1</accession>
<dbReference type="PROSITE" id="PS51220">
    <property type="entry name" value="NIDO"/>
    <property type="match status" value="1"/>
</dbReference>
<dbReference type="Gene3D" id="2.60.40.10">
    <property type="entry name" value="Immunoglobulins"/>
    <property type="match status" value="1"/>
</dbReference>